<sequence length="210" mass="23747">MPNTINVVEPSLTTAAGHCYSFITALSRRADESRRLRLWADRKIEVSFGADVEVKKCFFRRIRKVQSYFLYKDLIKAPGKLFVSTARYADLLMIDWAAAGLIPPKKVYLYVHWFKPSERKMARLRAIARRQPNLEIYGPTPSVTTVFEQAGFANARVVPYPISQPGGQAAPGEHAFKHLLFAGAARSDKGFSEVVSLVEHMHKLGLRIPW</sequence>
<evidence type="ECO:0008006" key="3">
    <source>
        <dbReference type="Google" id="ProtNLM"/>
    </source>
</evidence>
<gene>
    <name evidence="1" type="ORF">D3872_01280</name>
</gene>
<dbReference type="Proteomes" id="UP000284006">
    <property type="component" value="Unassembled WGS sequence"/>
</dbReference>
<proteinExistence type="predicted"/>
<name>A0A418Y7W5_9BURK</name>
<evidence type="ECO:0000313" key="2">
    <source>
        <dbReference type="Proteomes" id="UP000284006"/>
    </source>
</evidence>
<comment type="caution">
    <text evidence="1">The sequence shown here is derived from an EMBL/GenBank/DDBJ whole genome shotgun (WGS) entry which is preliminary data.</text>
</comment>
<organism evidence="1 2">
    <name type="scientific">Massilia cavernae</name>
    <dbReference type="NCBI Taxonomy" id="2320864"/>
    <lineage>
        <taxon>Bacteria</taxon>
        <taxon>Pseudomonadati</taxon>
        <taxon>Pseudomonadota</taxon>
        <taxon>Betaproteobacteria</taxon>
        <taxon>Burkholderiales</taxon>
        <taxon>Oxalobacteraceae</taxon>
        <taxon>Telluria group</taxon>
        <taxon>Massilia</taxon>
    </lineage>
</organism>
<dbReference type="EMBL" id="QYUP01000012">
    <property type="protein sequence ID" value="RJG27289.1"/>
    <property type="molecule type" value="Genomic_DNA"/>
</dbReference>
<accession>A0A418Y7W5</accession>
<dbReference type="OrthoDB" id="5660118at2"/>
<dbReference type="RefSeq" id="WP_119809103.1">
    <property type="nucleotide sequence ID" value="NZ_QYUP01000012.1"/>
</dbReference>
<evidence type="ECO:0000313" key="1">
    <source>
        <dbReference type="EMBL" id="RJG27289.1"/>
    </source>
</evidence>
<dbReference type="AlphaFoldDB" id="A0A418Y7W5"/>
<protein>
    <recommendedName>
        <fullName evidence="3">Glycosyltransferase family 1 protein</fullName>
    </recommendedName>
</protein>
<keyword evidence="2" id="KW-1185">Reference proteome</keyword>
<reference evidence="1 2" key="1">
    <citation type="submission" date="2018-09" db="EMBL/GenBank/DDBJ databases">
        <authorList>
            <person name="Zhu H."/>
        </authorList>
    </citation>
    <scope>NUCLEOTIDE SEQUENCE [LARGE SCALE GENOMIC DNA]</scope>
    <source>
        <strain evidence="1 2">K1S02-61</strain>
    </source>
</reference>